<evidence type="ECO:0000313" key="3">
    <source>
        <dbReference type="Proteomes" id="UP000467148"/>
    </source>
</evidence>
<dbReference type="GO" id="GO:0003824">
    <property type="term" value="F:catalytic activity"/>
    <property type="evidence" value="ECO:0007669"/>
    <property type="project" value="InterPro"/>
</dbReference>
<proteinExistence type="predicted"/>
<dbReference type="Proteomes" id="UP000467148">
    <property type="component" value="Chromosome"/>
</dbReference>
<dbReference type="PANTHER" id="PTHR11895">
    <property type="entry name" value="TRANSAMIDASE"/>
    <property type="match status" value="1"/>
</dbReference>
<evidence type="ECO:0000259" key="1">
    <source>
        <dbReference type="Pfam" id="PF01425"/>
    </source>
</evidence>
<dbReference type="InterPro" id="IPR000120">
    <property type="entry name" value="Amidase"/>
</dbReference>
<dbReference type="RefSeq" id="WP_322790541.1">
    <property type="nucleotide sequence ID" value="NZ_AP022596.1"/>
</dbReference>
<evidence type="ECO:0000313" key="2">
    <source>
        <dbReference type="EMBL" id="BBY65887.1"/>
    </source>
</evidence>
<feature type="domain" description="Amidase" evidence="1">
    <location>
        <begin position="25"/>
        <end position="416"/>
    </location>
</feature>
<keyword evidence="3" id="KW-1185">Reference proteome</keyword>
<dbReference type="KEGG" id="mhev:MHEL_41300"/>
<gene>
    <name evidence="2" type="primary">gatA_1</name>
    <name evidence="2" type="ORF">MHEL_41300</name>
</gene>
<dbReference type="SUPFAM" id="SSF75304">
    <property type="entry name" value="Amidase signature (AS) enzymes"/>
    <property type="match status" value="1"/>
</dbReference>
<reference evidence="2 3" key="1">
    <citation type="journal article" date="2019" name="Emerg. Microbes Infect.">
        <title>Comprehensive subspecies identification of 175 nontuberculous mycobacteria species based on 7547 genomic profiles.</title>
        <authorList>
            <person name="Matsumoto Y."/>
            <person name="Kinjo T."/>
            <person name="Motooka D."/>
            <person name="Nabeya D."/>
            <person name="Jung N."/>
            <person name="Uechi K."/>
            <person name="Horii T."/>
            <person name="Iida T."/>
            <person name="Fujita J."/>
            <person name="Nakamura S."/>
        </authorList>
    </citation>
    <scope>NUCLEOTIDE SEQUENCE [LARGE SCALE GENOMIC DNA]</scope>
    <source>
        <strain evidence="2 3">JCM 30396</strain>
    </source>
</reference>
<name>A0A7I7T9D1_9MYCO</name>
<organism evidence="2 3">
    <name type="scientific">Mycolicibacterium helvum</name>
    <dbReference type="NCBI Taxonomy" id="1534349"/>
    <lineage>
        <taxon>Bacteria</taxon>
        <taxon>Bacillati</taxon>
        <taxon>Actinomycetota</taxon>
        <taxon>Actinomycetes</taxon>
        <taxon>Mycobacteriales</taxon>
        <taxon>Mycobacteriaceae</taxon>
        <taxon>Mycolicibacterium</taxon>
    </lineage>
</organism>
<dbReference type="InterPro" id="IPR023631">
    <property type="entry name" value="Amidase_dom"/>
</dbReference>
<dbReference type="Pfam" id="PF01425">
    <property type="entry name" value="Amidase"/>
    <property type="match status" value="1"/>
</dbReference>
<dbReference type="EMBL" id="AP022596">
    <property type="protein sequence ID" value="BBY65887.1"/>
    <property type="molecule type" value="Genomic_DNA"/>
</dbReference>
<dbReference type="AlphaFoldDB" id="A0A7I7T9D1"/>
<accession>A0A7I7T9D1</accession>
<dbReference type="InterPro" id="IPR036928">
    <property type="entry name" value="AS_sf"/>
</dbReference>
<dbReference type="Gene3D" id="3.90.1300.10">
    <property type="entry name" value="Amidase signature (AS) domain"/>
    <property type="match status" value="1"/>
</dbReference>
<protein>
    <recommendedName>
        <fullName evidence="1">Amidase domain-containing protein</fullName>
    </recommendedName>
</protein>
<sequence length="461" mass="48915">MQPHNTSATAMAAALAAGATSARELIEEAIGAALSTPAVHCLTNNTFERGRHEADLSDQRRAGGRQLSPLDGVPVTWKDLFDVRGTVTTCGSESRLHLDSSSRDSAFVAACADVGMISVGKTNMSEFAFSGLGVNTVFGTPVNPAHTDTPRVPGGSSSGAAVSVAVGVAPYAIGTDTSGSTRLPAAWCGVVGYRASKNRYGPNDFQPLSQTLDSVGLIARTVQDIRLLDDIMLKRHRAARYPLDSSTPRFVVPDGELIDECHPDIAAAFTEIVSALSAAGATIEHRVFTSLNDAQSLMDSCGTIVGAEARSNIRGEVNDTRLLQPATVRRLTHSARTNNDPAQLYARLPDLRHRFQSELGDEVLLCPTVRIPPPAISTIRENAKSFDYINQRALRSTMLTSYLGACGISYPAAPFASASGLMMSRPCGDDDRLLAAASFIELADARDVPARRYAPLDPTCG</sequence>
<dbReference type="PANTHER" id="PTHR11895:SF176">
    <property type="entry name" value="AMIDASE AMID-RELATED"/>
    <property type="match status" value="1"/>
</dbReference>